<dbReference type="AlphaFoldDB" id="A0A3N4GMQ0"/>
<feature type="transmembrane region" description="Helical" evidence="1">
    <location>
        <begin position="44"/>
        <end position="75"/>
    </location>
</feature>
<feature type="transmembrane region" description="Helical" evidence="1">
    <location>
        <begin position="95"/>
        <end position="117"/>
    </location>
</feature>
<evidence type="ECO:0000313" key="3">
    <source>
        <dbReference type="Proteomes" id="UP000273977"/>
    </source>
</evidence>
<evidence type="ECO:0000256" key="1">
    <source>
        <dbReference type="SAM" id="Phobius"/>
    </source>
</evidence>
<keyword evidence="1" id="KW-1133">Transmembrane helix</keyword>
<protein>
    <submittedName>
        <fullName evidence="2">DUF3307 domain-containing protein</fullName>
    </submittedName>
</protein>
<organism evidence="2 3">
    <name type="scientific">Aerococcus agrisoli</name>
    <dbReference type="NCBI Taxonomy" id="2487350"/>
    <lineage>
        <taxon>Bacteria</taxon>
        <taxon>Bacillati</taxon>
        <taxon>Bacillota</taxon>
        <taxon>Bacilli</taxon>
        <taxon>Lactobacillales</taxon>
        <taxon>Aerococcaceae</taxon>
        <taxon>Aerococcus</taxon>
    </lineage>
</organism>
<proteinExistence type="predicted"/>
<name>A0A3N4GMQ0_9LACT</name>
<gene>
    <name evidence="2" type="ORF">EF384_06400</name>
</gene>
<reference evidence="2 3" key="1">
    <citation type="submission" date="2018-11" db="EMBL/GenBank/DDBJ databases">
        <title>Aerococcus sp. SJQ22, whole genome shotgun sequence.</title>
        <authorList>
            <person name="Sun L."/>
            <person name="Gao X."/>
            <person name="Chen W."/>
            <person name="Huang K."/>
        </authorList>
    </citation>
    <scope>NUCLEOTIDE SEQUENCE [LARGE SCALE GENOMIC DNA]</scope>
    <source>
        <strain evidence="2 3">SJQ22</strain>
    </source>
</reference>
<keyword evidence="1" id="KW-0812">Transmembrane</keyword>
<accession>A0A3N4GMQ0</accession>
<feature type="transmembrane region" description="Helical" evidence="1">
    <location>
        <begin position="181"/>
        <end position="199"/>
    </location>
</feature>
<sequence>MMNNNEITLLLFIAHFLADYHLQSETLAMDKSSNYRSLAKHLGIHAIVLLTACLITLNVELLSLFASVWLSHVIIDHIKIYLQARVQATLNTDKYFYIADQILHIVAILYLSNVVFADLNHEITFLPTIYIQWLLLLVMVTKPANVTFKMLFSQYQNYEISPKQSTTVAGAGAMIGNLERILSAVFLSLNALSSIGLIYTAKSIARFKLIEESQGFAEYYLIGTLYSILFVLISYYLIF</sequence>
<feature type="transmembrane region" description="Helical" evidence="1">
    <location>
        <begin position="219"/>
        <end position="238"/>
    </location>
</feature>
<dbReference type="Pfam" id="PF11750">
    <property type="entry name" value="DUF3307"/>
    <property type="match status" value="1"/>
</dbReference>
<keyword evidence="3" id="KW-1185">Reference proteome</keyword>
<comment type="caution">
    <text evidence="2">The sequence shown here is derived from an EMBL/GenBank/DDBJ whole genome shotgun (WGS) entry which is preliminary data.</text>
</comment>
<dbReference type="Proteomes" id="UP000273977">
    <property type="component" value="Unassembled WGS sequence"/>
</dbReference>
<dbReference type="InterPro" id="IPR021737">
    <property type="entry name" value="Phage_phiKZ_Orf197"/>
</dbReference>
<dbReference type="RefSeq" id="WP_123780396.1">
    <property type="nucleotide sequence ID" value="NZ_RKMG01000018.1"/>
</dbReference>
<feature type="transmembrane region" description="Helical" evidence="1">
    <location>
        <begin position="123"/>
        <end position="141"/>
    </location>
</feature>
<evidence type="ECO:0000313" key="2">
    <source>
        <dbReference type="EMBL" id="RPA59850.1"/>
    </source>
</evidence>
<dbReference type="EMBL" id="RKMG01000018">
    <property type="protein sequence ID" value="RPA59850.1"/>
    <property type="molecule type" value="Genomic_DNA"/>
</dbReference>
<keyword evidence="1" id="KW-0472">Membrane</keyword>
<dbReference type="OrthoDB" id="5122730at2"/>